<evidence type="ECO:0000313" key="2">
    <source>
        <dbReference type="EMBL" id="CAF1545385.1"/>
    </source>
</evidence>
<evidence type="ECO:0000256" key="1">
    <source>
        <dbReference type="SAM" id="MobiDB-lite"/>
    </source>
</evidence>
<sequence>MDVEYPYELPQREENIQPSSSNSVETITGLAKNMKLNGNKTIDGPESSTLILSN</sequence>
<dbReference type="Proteomes" id="UP000663854">
    <property type="component" value="Unassembled WGS sequence"/>
</dbReference>
<dbReference type="EMBL" id="CAJNOL010015332">
    <property type="protein sequence ID" value="CAF1671238.1"/>
    <property type="molecule type" value="Genomic_DNA"/>
</dbReference>
<dbReference type="Proteomes" id="UP000663870">
    <property type="component" value="Unassembled WGS sequence"/>
</dbReference>
<dbReference type="EMBL" id="CAJNOH010013440">
    <property type="protein sequence ID" value="CAF1545814.1"/>
    <property type="molecule type" value="Genomic_DNA"/>
</dbReference>
<evidence type="ECO:0000313" key="3">
    <source>
        <dbReference type="EMBL" id="CAF1545814.1"/>
    </source>
</evidence>
<comment type="caution">
    <text evidence="5">The sequence shown here is derived from an EMBL/GenBank/DDBJ whole genome shotgun (WGS) entry which is preliminary data.</text>
</comment>
<reference evidence="5" key="1">
    <citation type="submission" date="2021-02" db="EMBL/GenBank/DDBJ databases">
        <authorList>
            <person name="Nowell W R."/>
        </authorList>
    </citation>
    <scope>NUCLEOTIDE SEQUENCE</scope>
</reference>
<proteinExistence type="predicted"/>
<dbReference type="AlphaFoldDB" id="A0A816GAN8"/>
<protein>
    <submittedName>
        <fullName evidence="5">Uncharacterized protein</fullName>
    </submittedName>
</protein>
<feature type="non-terminal residue" evidence="5">
    <location>
        <position position="54"/>
    </location>
</feature>
<evidence type="ECO:0000313" key="4">
    <source>
        <dbReference type="EMBL" id="CAF1671077.1"/>
    </source>
</evidence>
<evidence type="ECO:0000313" key="5">
    <source>
        <dbReference type="EMBL" id="CAF1671238.1"/>
    </source>
</evidence>
<gene>
    <name evidence="4" type="ORF">JXQ802_LOCUS57609</name>
    <name evidence="5" type="ORF">JXQ802_LOCUS57631</name>
    <name evidence="2" type="ORF">PYM288_LOCUS41006</name>
    <name evidence="3" type="ORF">PYM288_LOCUS41029</name>
</gene>
<keyword evidence="6" id="KW-1185">Reference proteome</keyword>
<name>A0A816GAN8_9BILA</name>
<evidence type="ECO:0000313" key="6">
    <source>
        <dbReference type="Proteomes" id="UP000663870"/>
    </source>
</evidence>
<dbReference type="EMBL" id="CAJNOL010015290">
    <property type="protein sequence ID" value="CAF1671077.1"/>
    <property type="molecule type" value="Genomic_DNA"/>
</dbReference>
<accession>A0A816GAN8</accession>
<organism evidence="5 6">
    <name type="scientific">Rotaria sordida</name>
    <dbReference type="NCBI Taxonomy" id="392033"/>
    <lineage>
        <taxon>Eukaryota</taxon>
        <taxon>Metazoa</taxon>
        <taxon>Spiralia</taxon>
        <taxon>Gnathifera</taxon>
        <taxon>Rotifera</taxon>
        <taxon>Eurotatoria</taxon>
        <taxon>Bdelloidea</taxon>
        <taxon>Philodinida</taxon>
        <taxon>Philodinidae</taxon>
        <taxon>Rotaria</taxon>
    </lineage>
</organism>
<dbReference type="EMBL" id="CAJNOH010013397">
    <property type="protein sequence ID" value="CAF1545385.1"/>
    <property type="molecule type" value="Genomic_DNA"/>
</dbReference>
<feature type="region of interest" description="Disordered" evidence="1">
    <location>
        <begin position="1"/>
        <end position="23"/>
    </location>
</feature>